<organism evidence="2 3">
    <name type="scientific">Robiginitalea biformata (strain ATCC BAA-864 / DSM 15991 / KCTC 12146 / HTCC2501)</name>
    <dbReference type="NCBI Taxonomy" id="313596"/>
    <lineage>
        <taxon>Bacteria</taxon>
        <taxon>Pseudomonadati</taxon>
        <taxon>Bacteroidota</taxon>
        <taxon>Flavobacteriia</taxon>
        <taxon>Flavobacteriales</taxon>
        <taxon>Flavobacteriaceae</taxon>
        <taxon>Robiginitalea</taxon>
    </lineage>
</organism>
<reference evidence="2 3" key="1">
    <citation type="journal article" date="2009" name="J. Bacteriol.">
        <title>Complete genome sequence of Robiginitalea biformata HTCC2501.</title>
        <authorList>
            <person name="Oh H.M."/>
            <person name="Giovannoni S.J."/>
            <person name="Lee K."/>
            <person name="Ferriera S."/>
            <person name="Johnson J."/>
            <person name="Cho J.C."/>
        </authorList>
    </citation>
    <scope>NUCLEOTIDE SEQUENCE [LARGE SCALE GENOMIC DNA]</scope>
    <source>
        <strain evidence="3">ATCC BAA-864 / HTCC2501 / KCTC 12146</strain>
    </source>
</reference>
<dbReference type="EMBL" id="CP001712">
    <property type="protein sequence ID" value="EAR14041.1"/>
    <property type="molecule type" value="Genomic_DNA"/>
</dbReference>
<feature type="compositionally biased region" description="Basic and acidic residues" evidence="1">
    <location>
        <begin position="87"/>
        <end position="102"/>
    </location>
</feature>
<evidence type="ECO:0000313" key="3">
    <source>
        <dbReference type="Proteomes" id="UP000009049"/>
    </source>
</evidence>
<dbReference type="AlphaFoldDB" id="A4CPV6"/>
<evidence type="ECO:0000313" key="2">
    <source>
        <dbReference type="EMBL" id="EAR14041.1"/>
    </source>
</evidence>
<accession>A4CPV6</accession>
<name>A4CPV6_ROBBH</name>
<feature type="region of interest" description="Disordered" evidence="1">
    <location>
        <begin position="82"/>
        <end position="102"/>
    </location>
</feature>
<proteinExistence type="predicted"/>
<dbReference type="KEGG" id="rbi:RB2501_01405"/>
<keyword evidence="3" id="KW-1185">Reference proteome</keyword>
<evidence type="ECO:0000256" key="1">
    <source>
        <dbReference type="SAM" id="MobiDB-lite"/>
    </source>
</evidence>
<dbReference type="HOGENOM" id="CLU_2275350_0_0_10"/>
<dbReference type="STRING" id="313596.RB2501_01405"/>
<gene>
    <name evidence="2" type="ordered locus">RB2501_01405</name>
</gene>
<sequence>MENRVEYYPEAVQVGEGYLLPSLHRANTWVFITKTGIESECVIETKDDGNKQIKWKDFNLEYQMRQRIRQVIARDANHLISEWPEGGSKKTPVEEKAGSQKT</sequence>
<dbReference type="Proteomes" id="UP000009049">
    <property type="component" value="Chromosome"/>
</dbReference>
<protein>
    <submittedName>
        <fullName evidence="2">Uncharacterized protein</fullName>
    </submittedName>
</protein>